<sequence>MSSTNQSILYRTTLKGKVVTAEDKYLRPNEAAKMSSLHRTTLYKLESKFMYPPKYSISNGRVGFLEEDVTEFQRLGAKQFYQIYGDKIREIKEQAA</sequence>
<reference evidence="1 2" key="1">
    <citation type="submission" date="2013-07" db="EMBL/GenBank/DDBJ databases">
        <title>Comparative Genomic and Metabolomic Analysis of Twelve Strains of Pseudoalteromonas luteoviolacea.</title>
        <authorList>
            <person name="Vynne N.G."/>
            <person name="Mansson M."/>
            <person name="Gram L."/>
        </authorList>
    </citation>
    <scope>NUCLEOTIDE SEQUENCE [LARGE SCALE GENOMIC DNA]</scope>
    <source>
        <strain evidence="1 2">S4060-1</strain>
    </source>
</reference>
<name>A0A167JR26_9GAMM</name>
<comment type="caution">
    <text evidence="1">The sequence shown here is derived from an EMBL/GenBank/DDBJ whole genome shotgun (WGS) entry which is preliminary data.</text>
</comment>
<dbReference type="EMBL" id="AUXX01000045">
    <property type="protein sequence ID" value="KZN61539.1"/>
    <property type="molecule type" value="Genomic_DNA"/>
</dbReference>
<evidence type="ECO:0000313" key="1">
    <source>
        <dbReference type="EMBL" id="KZN61539.1"/>
    </source>
</evidence>
<evidence type="ECO:0000313" key="2">
    <source>
        <dbReference type="Proteomes" id="UP000076661"/>
    </source>
</evidence>
<dbReference type="PATRIC" id="fig|1365257.3.peg.4428"/>
<accession>A0A167JR26</accession>
<gene>
    <name evidence="1" type="ORF">N478_05550</name>
</gene>
<dbReference type="InterPro" id="IPR009061">
    <property type="entry name" value="DNA-bd_dom_put_sf"/>
</dbReference>
<dbReference type="AlphaFoldDB" id="A0A167JR26"/>
<dbReference type="SUPFAM" id="SSF46955">
    <property type="entry name" value="Putative DNA-binding domain"/>
    <property type="match status" value="1"/>
</dbReference>
<protein>
    <submittedName>
        <fullName evidence="1">Uncharacterized protein</fullName>
    </submittedName>
</protein>
<dbReference type="Proteomes" id="UP000076661">
    <property type="component" value="Unassembled WGS sequence"/>
</dbReference>
<dbReference type="RefSeq" id="WP_063382637.1">
    <property type="nucleotide sequence ID" value="NZ_AUXX01000045.1"/>
</dbReference>
<proteinExistence type="predicted"/>
<organism evidence="1 2">
    <name type="scientific">Pseudoalteromonas luteoviolacea S4060-1</name>
    <dbReference type="NCBI Taxonomy" id="1365257"/>
    <lineage>
        <taxon>Bacteria</taxon>
        <taxon>Pseudomonadati</taxon>
        <taxon>Pseudomonadota</taxon>
        <taxon>Gammaproteobacteria</taxon>
        <taxon>Alteromonadales</taxon>
        <taxon>Pseudoalteromonadaceae</taxon>
        <taxon>Pseudoalteromonas</taxon>
    </lineage>
</organism>